<dbReference type="InterPro" id="IPR006439">
    <property type="entry name" value="HAD-SF_hydro_IA"/>
</dbReference>
<dbReference type="CDD" id="cd02603">
    <property type="entry name" value="HAD_sEH-N_like"/>
    <property type="match status" value="1"/>
</dbReference>
<comment type="caution">
    <text evidence="1">The sequence shown here is derived from an EMBL/GenBank/DDBJ whole genome shotgun (WGS) entry which is preliminary data.</text>
</comment>
<protein>
    <submittedName>
        <fullName evidence="1">HAD family phosphatase</fullName>
    </submittedName>
</protein>
<dbReference type="PRINTS" id="PR00413">
    <property type="entry name" value="HADHALOGNASE"/>
</dbReference>
<sequence>MINTIVFDVGMVLVHFRWKEYMEEFNFPEHVKNAVIKATFQSKEWNEFDRSILTDDEIIQSFIQNAPAYEKEIRQVIANLGNTIVTYDYTKSWIKELKEAGFRIFILSNYARMTYELTRKQLDFIEACDGALFSFEVNAIKPEAEIFHILTKKFDIEPKNAVFLDDNIDNIEAAKALGFSTIHFTSKEKAVEELEKLL</sequence>
<dbReference type="EMBL" id="WAGX01000003">
    <property type="protein sequence ID" value="KAB1440662.1"/>
    <property type="molecule type" value="Genomic_DNA"/>
</dbReference>
<dbReference type="PANTHER" id="PTHR43611:SF3">
    <property type="entry name" value="FLAVIN MONONUCLEOTIDE HYDROLASE 1, CHLOROPLATIC"/>
    <property type="match status" value="1"/>
</dbReference>
<dbReference type="Gene3D" id="1.10.150.240">
    <property type="entry name" value="Putative phosphatase, domain 2"/>
    <property type="match status" value="1"/>
</dbReference>
<gene>
    <name evidence="1" type="ORF">F7O84_02210</name>
</gene>
<name>A0A7V7QNM8_9FIRM</name>
<dbReference type="SFLD" id="SFLDG01129">
    <property type="entry name" value="C1.5:_HAD__Beta-PGM__Phosphata"/>
    <property type="match status" value="1"/>
</dbReference>
<evidence type="ECO:0000313" key="1">
    <source>
        <dbReference type="EMBL" id="KAB1440662.1"/>
    </source>
</evidence>
<accession>A0A7V7QNM8</accession>
<dbReference type="PANTHER" id="PTHR43611">
    <property type="entry name" value="ALPHA-D-GLUCOSE 1-PHOSPHATE PHOSPHATASE"/>
    <property type="match status" value="1"/>
</dbReference>
<keyword evidence="2" id="KW-1185">Reference proteome</keyword>
<dbReference type="SUPFAM" id="SSF56784">
    <property type="entry name" value="HAD-like"/>
    <property type="match status" value="1"/>
</dbReference>
<evidence type="ECO:0000313" key="2">
    <source>
        <dbReference type="Proteomes" id="UP000461768"/>
    </source>
</evidence>
<dbReference type="InterPro" id="IPR023214">
    <property type="entry name" value="HAD_sf"/>
</dbReference>
<dbReference type="OrthoDB" id="9797415at2"/>
<dbReference type="InterPro" id="IPR023198">
    <property type="entry name" value="PGP-like_dom2"/>
</dbReference>
<dbReference type="InterPro" id="IPR036412">
    <property type="entry name" value="HAD-like_sf"/>
</dbReference>
<dbReference type="Gene3D" id="3.40.50.1000">
    <property type="entry name" value="HAD superfamily/HAD-like"/>
    <property type="match status" value="1"/>
</dbReference>
<dbReference type="SFLD" id="SFLDS00003">
    <property type="entry name" value="Haloacid_Dehalogenase"/>
    <property type="match status" value="1"/>
</dbReference>
<dbReference type="Proteomes" id="UP000461768">
    <property type="component" value="Unassembled WGS sequence"/>
</dbReference>
<reference evidence="1 2" key="1">
    <citation type="submission" date="2019-09" db="EMBL/GenBank/DDBJ databases">
        <authorList>
            <person name="Valk L.C."/>
        </authorList>
    </citation>
    <scope>NUCLEOTIDE SEQUENCE [LARGE SCALE GENOMIC DNA]</scope>
    <source>
        <strain evidence="1">GalUA</strain>
    </source>
</reference>
<dbReference type="RefSeq" id="WP_151141380.1">
    <property type="nucleotide sequence ID" value="NZ_WAGX01000003.1"/>
</dbReference>
<reference evidence="1 2" key="2">
    <citation type="submission" date="2020-02" db="EMBL/GenBank/DDBJ databases">
        <title>Candidatus Galacturonibacter soehngenii shows hetero-acetogenic catabolism of galacturonic acid but lacks a canonical carbon monoxide dehydrogenase/acetyl-CoA synthase complex.</title>
        <authorList>
            <person name="Diender M."/>
            <person name="Stouten G.R."/>
            <person name="Petersen J.F."/>
            <person name="Nielsen P.H."/>
            <person name="Dueholm M.S."/>
            <person name="Pronk J.T."/>
            <person name="Van Loosdrecht M.C.M."/>
        </authorList>
    </citation>
    <scope>NUCLEOTIDE SEQUENCE [LARGE SCALE GENOMIC DNA]</scope>
    <source>
        <strain evidence="1">GalUA</strain>
    </source>
</reference>
<proteinExistence type="predicted"/>
<dbReference type="AlphaFoldDB" id="A0A7V7QNM8"/>
<dbReference type="Pfam" id="PF00702">
    <property type="entry name" value="Hydrolase"/>
    <property type="match status" value="1"/>
</dbReference>
<dbReference type="NCBIfam" id="TIGR01509">
    <property type="entry name" value="HAD-SF-IA-v3"/>
    <property type="match status" value="1"/>
</dbReference>
<organism evidence="1 2">
    <name type="scientific">Candidatus Galacturonatibacter soehngenii</name>
    <dbReference type="NCBI Taxonomy" id="2307010"/>
    <lineage>
        <taxon>Bacteria</taxon>
        <taxon>Bacillati</taxon>
        <taxon>Bacillota</taxon>
        <taxon>Clostridia</taxon>
        <taxon>Lachnospirales</taxon>
        <taxon>Lachnospiraceae</taxon>
        <taxon>Candidatus Galacturonatibacter</taxon>
    </lineage>
</organism>